<dbReference type="Proteomes" id="UP000822369">
    <property type="component" value="Chromosome 14"/>
</dbReference>
<dbReference type="AlphaFoldDB" id="A0A9D2XSE7"/>
<accession>A0A9D2XSE7</accession>
<evidence type="ECO:0000313" key="2">
    <source>
        <dbReference type="EMBL" id="KAF7207182.1"/>
    </source>
</evidence>
<reference evidence="2" key="1">
    <citation type="submission" date="2020-03" db="EMBL/GenBank/DDBJ databases">
        <title>Intra-Species Differences in Population Size shape Life History and Genome Evolution.</title>
        <authorList>
            <person name="Willemsen D."/>
            <person name="Cui R."/>
            <person name="Valenzano D.R."/>
        </authorList>
    </citation>
    <scope>NUCLEOTIDE SEQUENCE</scope>
    <source>
        <strain evidence="2">GRZ</strain>
        <tissue evidence="2">Whole</tissue>
    </source>
</reference>
<protein>
    <submittedName>
        <fullName evidence="2">Transcript variant X1</fullName>
    </submittedName>
</protein>
<organism evidence="2 3">
    <name type="scientific">Nothobranchius furzeri</name>
    <name type="common">Turquoise killifish</name>
    <dbReference type="NCBI Taxonomy" id="105023"/>
    <lineage>
        <taxon>Eukaryota</taxon>
        <taxon>Metazoa</taxon>
        <taxon>Chordata</taxon>
        <taxon>Craniata</taxon>
        <taxon>Vertebrata</taxon>
        <taxon>Euteleostomi</taxon>
        <taxon>Actinopterygii</taxon>
        <taxon>Neopterygii</taxon>
        <taxon>Teleostei</taxon>
        <taxon>Neoteleostei</taxon>
        <taxon>Acanthomorphata</taxon>
        <taxon>Ovalentaria</taxon>
        <taxon>Atherinomorphae</taxon>
        <taxon>Cyprinodontiformes</taxon>
        <taxon>Nothobranchiidae</taxon>
        <taxon>Nothobranchius</taxon>
    </lineage>
</organism>
<feature type="chain" id="PRO_5038519223" evidence="1">
    <location>
        <begin position="17"/>
        <end position="219"/>
    </location>
</feature>
<dbReference type="KEGG" id="nfu:107384660"/>
<keyword evidence="1" id="KW-0732">Signal</keyword>
<evidence type="ECO:0000256" key="1">
    <source>
        <dbReference type="SAM" id="SignalP"/>
    </source>
</evidence>
<feature type="signal peptide" evidence="1">
    <location>
        <begin position="1"/>
        <end position="16"/>
    </location>
</feature>
<sequence>MLKSGALVLFLAVAASQFHQYQCVRIIGTGSADFSSCPITYFGLNHTVLQIHFEDPLFKVCAKDDNPDCLLLVVPGTDRASVEVLGQGPGLGSLIQKTFHNIKSASPCTLKIKLQDSAGMTHLTFLVFNFGKQSVLQFNPTRLFTLSDLNVTFVFHSNPATSTLYKLSDWKNGVLIDSSGWLVNRTQNKITRPGKSNCLKQKICINFFQTSYHPRQVWL</sequence>
<name>A0A9D2XSE7_NOTFU</name>
<evidence type="ECO:0000313" key="3">
    <source>
        <dbReference type="Proteomes" id="UP000822369"/>
    </source>
</evidence>
<dbReference type="EMBL" id="JAAVVJ010000014">
    <property type="protein sequence ID" value="KAF7207182.1"/>
    <property type="molecule type" value="Genomic_DNA"/>
</dbReference>
<proteinExistence type="predicted"/>
<gene>
    <name evidence="2" type="ORF">G4P62_009581</name>
</gene>
<comment type="caution">
    <text evidence="2">The sequence shown here is derived from an EMBL/GenBank/DDBJ whole genome shotgun (WGS) entry which is preliminary data.</text>
</comment>